<dbReference type="PANTHER" id="PTHR36194:SF1">
    <property type="entry name" value="S-LAYER-LIKE PROTEIN"/>
    <property type="match status" value="1"/>
</dbReference>
<proteinExistence type="predicted"/>
<evidence type="ECO:0000313" key="2">
    <source>
        <dbReference type="EMBL" id="OGE64059.1"/>
    </source>
</evidence>
<dbReference type="PROSITE" id="PS51781">
    <property type="entry name" value="SH3B"/>
    <property type="match status" value="1"/>
</dbReference>
<reference evidence="2 3" key="1">
    <citation type="journal article" date="2016" name="Nat. Commun.">
        <title>Thousands of microbial genomes shed light on interconnected biogeochemical processes in an aquifer system.</title>
        <authorList>
            <person name="Anantharaman K."/>
            <person name="Brown C.T."/>
            <person name="Hug L.A."/>
            <person name="Sharon I."/>
            <person name="Castelle C.J."/>
            <person name="Probst A.J."/>
            <person name="Thomas B.C."/>
            <person name="Singh A."/>
            <person name="Wilkins M.J."/>
            <person name="Karaoz U."/>
            <person name="Brodie E.L."/>
            <person name="Williams K.H."/>
            <person name="Hubbard S.S."/>
            <person name="Banfield J.F."/>
        </authorList>
    </citation>
    <scope>NUCLEOTIDE SEQUENCE [LARGE SCALE GENOMIC DNA]</scope>
</reference>
<evidence type="ECO:0000313" key="3">
    <source>
        <dbReference type="Proteomes" id="UP000183317"/>
    </source>
</evidence>
<feature type="domain" description="SH3b" evidence="1">
    <location>
        <begin position="202"/>
        <end position="266"/>
    </location>
</feature>
<dbReference type="PANTHER" id="PTHR36194">
    <property type="entry name" value="S-LAYER-LIKE PROTEIN"/>
    <property type="match status" value="1"/>
</dbReference>
<dbReference type="InterPro" id="IPR003646">
    <property type="entry name" value="SH3-like_bac-type"/>
</dbReference>
<organism evidence="2 3">
    <name type="scientific">Candidatus Daviesbacteria bacterium RIFCSPLOWO2_02_FULL_36_8</name>
    <dbReference type="NCBI Taxonomy" id="1797793"/>
    <lineage>
        <taxon>Bacteria</taxon>
        <taxon>Candidatus Daviesiibacteriota</taxon>
    </lineage>
</organism>
<dbReference type="InterPro" id="IPR013229">
    <property type="entry name" value="PEGA"/>
</dbReference>
<dbReference type="EMBL" id="MFDU01000050">
    <property type="protein sequence ID" value="OGE64059.1"/>
    <property type="molecule type" value="Genomic_DNA"/>
</dbReference>
<dbReference type="Pfam" id="PF08239">
    <property type="entry name" value="SH3_3"/>
    <property type="match status" value="1"/>
</dbReference>
<dbReference type="Gene3D" id="2.30.30.40">
    <property type="entry name" value="SH3 Domains"/>
    <property type="match status" value="1"/>
</dbReference>
<comment type="caution">
    <text evidence="2">The sequence shown here is derived from an EMBL/GenBank/DDBJ whole genome shotgun (WGS) entry which is preliminary data.</text>
</comment>
<sequence length="267" mass="28943">MKKTIVWFLILISAISLIIRYSGVMAEVFLGVKQKSGISVFSLPDEATVFLDGKEVGKTPFEDKNLLVKQYDVKIEKDGAYWQGKIKLNGGTLTSISRDLAKDQASYAGEILTLQKGKGLTVISNPGKSEVEVDGKSYGETPLTIDVKSGEHTIVVSHGNYLNRSIKASIPENFNLTVSVDLGLSEADLTAVVSPVISQTPEVTVSKTPTGFLRVRDKASTAGKEIARVNTGDTLILLEEVNGWMRVRLSDGTEGFVSSRYVSKKSP</sequence>
<dbReference type="Pfam" id="PF08308">
    <property type="entry name" value="PEGA"/>
    <property type="match status" value="2"/>
</dbReference>
<gene>
    <name evidence="2" type="ORF">A3J13_02080</name>
</gene>
<dbReference type="AlphaFoldDB" id="A0A1F5MFD4"/>
<protein>
    <recommendedName>
        <fullName evidence="1">SH3b domain-containing protein</fullName>
    </recommendedName>
</protein>
<evidence type="ECO:0000259" key="1">
    <source>
        <dbReference type="PROSITE" id="PS51781"/>
    </source>
</evidence>
<dbReference type="Proteomes" id="UP000183317">
    <property type="component" value="Unassembled WGS sequence"/>
</dbReference>
<name>A0A1F5MFD4_9BACT</name>
<dbReference type="SMART" id="SM00287">
    <property type="entry name" value="SH3b"/>
    <property type="match status" value="1"/>
</dbReference>
<accession>A0A1F5MFD4</accession>